<protein>
    <submittedName>
        <fullName evidence="9">ABC transporter permease</fullName>
    </submittedName>
</protein>
<dbReference type="RefSeq" id="WP_254675310.1">
    <property type="nucleotide sequence ID" value="NZ_JAMWDU010000005.1"/>
</dbReference>
<feature type="transmembrane region" description="Helical" evidence="7">
    <location>
        <begin position="431"/>
        <end position="451"/>
    </location>
</feature>
<comment type="similarity">
    <text evidence="6">Belongs to the ABC-4 integral membrane protein family.</text>
</comment>
<feature type="transmembrane region" description="Helical" evidence="7">
    <location>
        <begin position="663"/>
        <end position="688"/>
    </location>
</feature>
<evidence type="ECO:0000259" key="8">
    <source>
        <dbReference type="Pfam" id="PF02687"/>
    </source>
</evidence>
<feature type="domain" description="ABC3 transporter permease C-terminal" evidence="8">
    <location>
        <begin position="673"/>
        <end position="791"/>
    </location>
</feature>
<evidence type="ECO:0000256" key="4">
    <source>
        <dbReference type="ARBA" id="ARBA00022989"/>
    </source>
</evidence>
<feature type="transmembrane region" description="Helical" evidence="7">
    <location>
        <begin position="763"/>
        <end position="784"/>
    </location>
</feature>
<dbReference type="Proteomes" id="UP001060275">
    <property type="component" value="Unassembled WGS sequence"/>
</dbReference>
<sequence length="799" mass="82646">MTLAPRWRKLIGDFSATQGRIALMFTALAIGMFALTTIAGAYAILSREIARNYLQTNPASALIDVGAVTPDILATIAADPGIVAAEPTSIVVARSRSGEGTWHRSLLFVVPDFSSADIGRTFAADGQFPPAVGTVLVEREAMGFLGAAIGGTISIQTSGGTVRDLPVAGSVHDPSLAPAWQEQTAYIYLTSETAAQLGLPLASELVKVVVRDAALGQDHVDGVVAGVSRRLVERGVTVHQVQIPPVNQHPHQSQMNGVLGMFLMFALLALILSAVLTAAMVSALLAQQVRQIAIMKAIGGTSRQIGGLYLVGIAVVAAAALAVAIPLGLYGAAGFASVISQLLNFDIASPLVSTWLIVALVATGLLLPLILVAVPIRKATRATVREVLADQGVAADALRNDPIQRLLGRFTGIDRTLLLALRNAFRKRGRLLLNIGLLGTAGAMFVAALNVEAAWQGQLVEAAGSRDYDIEMNLLEPVSPARLAEALAGVGNIAELRPTDLISGAAGREDGLMLVRTYPDGGHGSLSLRPLGSLPADPEFIAGSRADAAAIVLNQQAWNLLGRPALDAQLLLAVEGRTLAATPGGIVRQILTPATAYLPPDLFAVLVDHHDGVAAIRLVLAEDDAASVAQTAVAASEALNRAGIAIEQLTTEATLAAAQSGHVAILIIALKAMALLMAAVGSIGLAASQGSSVVERTREFGIMRTIGAGGGPLMRNILAEGLMIALLSLPLALIAGIPLGYSIGQLVGTMSFGLPLPLTISTGAIGIWTLILVAGSVLASLTPARQAARLTIRQTLAYN</sequence>
<evidence type="ECO:0000256" key="3">
    <source>
        <dbReference type="ARBA" id="ARBA00022692"/>
    </source>
</evidence>
<comment type="caution">
    <text evidence="9">The sequence shown here is derived from an EMBL/GenBank/DDBJ whole genome shotgun (WGS) entry which is preliminary data.</text>
</comment>
<dbReference type="PANTHER" id="PTHR30572">
    <property type="entry name" value="MEMBRANE COMPONENT OF TRANSPORTER-RELATED"/>
    <property type="match status" value="1"/>
</dbReference>
<keyword evidence="4 7" id="KW-1133">Transmembrane helix</keyword>
<feature type="transmembrane region" description="Helical" evidence="7">
    <location>
        <begin position="21"/>
        <end position="45"/>
    </location>
</feature>
<organism evidence="9 10">
    <name type="scientific">Devosia ureilytica</name>
    <dbReference type="NCBI Taxonomy" id="2952754"/>
    <lineage>
        <taxon>Bacteria</taxon>
        <taxon>Pseudomonadati</taxon>
        <taxon>Pseudomonadota</taxon>
        <taxon>Alphaproteobacteria</taxon>
        <taxon>Hyphomicrobiales</taxon>
        <taxon>Devosiaceae</taxon>
        <taxon>Devosia</taxon>
    </lineage>
</organism>
<dbReference type="PANTHER" id="PTHR30572:SF4">
    <property type="entry name" value="ABC TRANSPORTER PERMEASE YTRF"/>
    <property type="match status" value="1"/>
</dbReference>
<evidence type="ECO:0000256" key="7">
    <source>
        <dbReference type="SAM" id="Phobius"/>
    </source>
</evidence>
<feature type="transmembrane region" description="Helical" evidence="7">
    <location>
        <begin position="722"/>
        <end position="743"/>
    </location>
</feature>
<keyword evidence="10" id="KW-1185">Reference proteome</keyword>
<proteinExistence type="inferred from homology"/>
<keyword evidence="3 7" id="KW-0812">Transmembrane</keyword>
<feature type="transmembrane region" description="Helical" evidence="7">
    <location>
        <begin position="258"/>
        <end position="286"/>
    </location>
</feature>
<feature type="domain" description="ABC3 transporter permease C-terminal" evidence="8">
    <location>
        <begin position="264"/>
        <end position="382"/>
    </location>
</feature>
<gene>
    <name evidence="9" type="ORF">NF348_14100</name>
</gene>
<evidence type="ECO:0000256" key="5">
    <source>
        <dbReference type="ARBA" id="ARBA00023136"/>
    </source>
</evidence>
<comment type="subcellular location">
    <subcellularLocation>
        <location evidence="1">Cell membrane</location>
        <topology evidence="1">Multi-pass membrane protein</topology>
    </subcellularLocation>
</comment>
<dbReference type="InterPro" id="IPR050250">
    <property type="entry name" value="Macrolide_Exporter_MacB"/>
</dbReference>
<accession>A0A9Q4FU13</accession>
<dbReference type="GO" id="GO:0005886">
    <property type="term" value="C:plasma membrane"/>
    <property type="evidence" value="ECO:0007669"/>
    <property type="project" value="UniProtKB-SubCell"/>
</dbReference>
<feature type="transmembrane region" description="Helical" evidence="7">
    <location>
        <begin position="307"/>
        <end position="332"/>
    </location>
</feature>
<dbReference type="AlphaFoldDB" id="A0A9Q4FU13"/>
<feature type="transmembrane region" description="Helical" evidence="7">
    <location>
        <begin position="352"/>
        <end position="376"/>
    </location>
</feature>
<dbReference type="Pfam" id="PF02687">
    <property type="entry name" value="FtsX"/>
    <property type="match status" value="2"/>
</dbReference>
<evidence type="ECO:0000256" key="6">
    <source>
        <dbReference type="ARBA" id="ARBA00038076"/>
    </source>
</evidence>
<evidence type="ECO:0000313" key="9">
    <source>
        <dbReference type="EMBL" id="MCP8888250.1"/>
    </source>
</evidence>
<evidence type="ECO:0000313" key="10">
    <source>
        <dbReference type="Proteomes" id="UP001060275"/>
    </source>
</evidence>
<keyword evidence="5 7" id="KW-0472">Membrane</keyword>
<dbReference type="GO" id="GO:0022857">
    <property type="term" value="F:transmembrane transporter activity"/>
    <property type="evidence" value="ECO:0007669"/>
    <property type="project" value="TreeGrafter"/>
</dbReference>
<evidence type="ECO:0000256" key="1">
    <source>
        <dbReference type="ARBA" id="ARBA00004651"/>
    </source>
</evidence>
<name>A0A9Q4FU13_9HYPH</name>
<evidence type="ECO:0000256" key="2">
    <source>
        <dbReference type="ARBA" id="ARBA00022475"/>
    </source>
</evidence>
<reference evidence="9" key="1">
    <citation type="submission" date="2022-06" db="EMBL/GenBank/DDBJ databases">
        <title>Devosia sp. XJ19-45 genome assembly.</title>
        <authorList>
            <person name="Li B."/>
            <person name="Cai M."/>
            <person name="Nie G."/>
            <person name="Li W."/>
        </authorList>
    </citation>
    <scope>NUCLEOTIDE SEQUENCE</scope>
    <source>
        <strain evidence="9">XJ19-45</strain>
    </source>
</reference>
<dbReference type="InterPro" id="IPR003838">
    <property type="entry name" value="ABC3_permease_C"/>
</dbReference>
<keyword evidence="2" id="KW-1003">Cell membrane</keyword>
<dbReference type="EMBL" id="JAMWDU010000005">
    <property type="protein sequence ID" value="MCP8888250.1"/>
    <property type="molecule type" value="Genomic_DNA"/>
</dbReference>